<comment type="caution">
    <text evidence="1">The sequence shown here is derived from an EMBL/GenBank/DDBJ whole genome shotgun (WGS) entry which is preliminary data.</text>
</comment>
<dbReference type="EMBL" id="LKAM01000001">
    <property type="protein sequence ID" value="KUM50168.1"/>
    <property type="molecule type" value="Genomic_DNA"/>
</dbReference>
<sequence>MLGRLFILSSESMFPVSPFVWSNIWFRPCCELASDVSVSLKGFTLLFYCLTALTGPIAW</sequence>
<organism evidence="1">
    <name type="scientific">Picea glauca</name>
    <name type="common">White spruce</name>
    <name type="synonym">Pinus glauca</name>
    <dbReference type="NCBI Taxonomy" id="3330"/>
    <lineage>
        <taxon>Eukaryota</taxon>
        <taxon>Viridiplantae</taxon>
        <taxon>Streptophyta</taxon>
        <taxon>Embryophyta</taxon>
        <taxon>Tracheophyta</taxon>
        <taxon>Spermatophyta</taxon>
        <taxon>Pinopsida</taxon>
        <taxon>Pinidae</taxon>
        <taxon>Conifers I</taxon>
        <taxon>Pinales</taxon>
        <taxon>Pinaceae</taxon>
        <taxon>Picea</taxon>
    </lineage>
</organism>
<geneLocation type="mitochondrion" evidence="1"/>
<gene>
    <name evidence="1" type="ORF">ABT39_MTgene11</name>
</gene>
<proteinExistence type="predicted"/>
<keyword evidence="1" id="KW-0496">Mitochondrion</keyword>
<accession>A0A117NIM4</accession>
<evidence type="ECO:0000313" key="1">
    <source>
        <dbReference type="EMBL" id="KUM50168.1"/>
    </source>
</evidence>
<reference evidence="1" key="1">
    <citation type="journal article" date="2015" name="Genome Biol. Evol.">
        <title>Organellar Genomes of White Spruce (Picea glauca): Assembly and Annotation.</title>
        <authorList>
            <person name="Jackman S.D."/>
            <person name="Warren R.L."/>
            <person name="Gibb E.A."/>
            <person name="Vandervalk B.P."/>
            <person name="Mohamadi H."/>
            <person name="Chu J."/>
            <person name="Raymond A."/>
            <person name="Pleasance S."/>
            <person name="Coope R."/>
            <person name="Wildung M.R."/>
            <person name="Ritland C.E."/>
            <person name="Bousquet J."/>
            <person name="Jones S.J."/>
            <person name="Bohlmann J."/>
            <person name="Birol I."/>
        </authorList>
    </citation>
    <scope>NUCLEOTIDE SEQUENCE [LARGE SCALE GENOMIC DNA]</scope>
    <source>
        <tissue evidence="1">Flushing bud</tissue>
    </source>
</reference>
<dbReference type="AlphaFoldDB" id="A0A117NIM4"/>
<name>A0A117NIM4_PICGL</name>
<protein>
    <submittedName>
        <fullName evidence="1">Uncharacterized protein</fullName>
    </submittedName>
</protein>